<evidence type="ECO:0000313" key="9">
    <source>
        <dbReference type="EMBL" id="KAB6139710.1"/>
    </source>
</evidence>
<dbReference type="InterPro" id="IPR011990">
    <property type="entry name" value="TPR-like_helical_dom_sf"/>
</dbReference>
<dbReference type="InterPro" id="IPR033985">
    <property type="entry name" value="SusD-like_N"/>
</dbReference>
<evidence type="ECO:0000313" key="27">
    <source>
        <dbReference type="Proteomes" id="UP000438288"/>
    </source>
</evidence>
<comment type="caution">
    <text evidence="18">The sequence shown here is derived from an EMBL/GenBank/DDBJ whole genome shotgun (WGS) entry which is preliminary data.</text>
</comment>
<evidence type="ECO:0000313" key="17">
    <source>
        <dbReference type="EMBL" id="RHK28682.1"/>
    </source>
</evidence>
<evidence type="ECO:0000313" key="14">
    <source>
        <dbReference type="EMBL" id="OUQ65884.1"/>
    </source>
</evidence>
<evidence type="ECO:0000313" key="18">
    <source>
        <dbReference type="EMBL" id="RHK92557.1"/>
    </source>
</evidence>
<evidence type="ECO:0000313" key="12">
    <source>
        <dbReference type="EMBL" id="MCA4525647.1"/>
    </source>
</evidence>
<dbReference type="EMBL" id="WDCP01000031">
    <property type="protein sequence ID" value="KAB6338628.1"/>
    <property type="molecule type" value="Genomic_DNA"/>
</dbReference>
<gene>
    <name evidence="14" type="ORF">B5E52_14570</name>
    <name evidence="19" type="ORF">DW027_15540</name>
    <name evidence="18" type="ORF">DW042_17645</name>
    <name evidence="17" type="ORF">DW075_05240</name>
    <name evidence="16" type="ORF">DWW25_19260</name>
    <name evidence="15" type="ORF">DXD03_20230</name>
    <name evidence="9" type="ORF">GA398_24395</name>
    <name evidence="8" type="ORF">GA424_16600</name>
    <name evidence="11" type="ORF">GAZ26_21575</name>
    <name evidence="10" type="ORF">GAZ43_13910</name>
    <name evidence="13" type="ORF">LD004_20170</name>
    <name evidence="12" type="ORF">LDZ35_20820</name>
</gene>
<evidence type="ECO:0000256" key="4">
    <source>
        <dbReference type="ARBA" id="ARBA00023136"/>
    </source>
</evidence>
<evidence type="ECO:0000313" key="22">
    <source>
        <dbReference type="Proteomes" id="UP000283369"/>
    </source>
</evidence>
<dbReference type="Proteomes" id="UP000434604">
    <property type="component" value="Unassembled WGS sequence"/>
</dbReference>
<comment type="similarity">
    <text evidence="2">Belongs to the SusD family.</text>
</comment>
<evidence type="ECO:0000313" key="13">
    <source>
        <dbReference type="EMBL" id="MCA4705924.1"/>
    </source>
</evidence>
<reference evidence="26 27" key="4">
    <citation type="journal article" date="2019" name="Nat. Med.">
        <title>A library of human gut bacterial isolates paired with longitudinal multiomics data enables mechanistic microbiome research.</title>
        <authorList>
            <person name="Poyet M."/>
            <person name="Groussin M."/>
            <person name="Gibbons S.M."/>
            <person name="Avila-Pacheco J."/>
            <person name="Jiang X."/>
            <person name="Kearney S.M."/>
            <person name="Perrotta A.R."/>
            <person name="Berdy B."/>
            <person name="Zhao S."/>
            <person name="Lieberman T.D."/>
            <person name="Swanson P.K."/>
            <person name="Smith M."/>
            <person name="Roesemann S."/>
            <person name="Alexander J.E."/>
            <person name="Rich S.A."/>
            <person name="Livny J."/>
            <person name="Vlamakis H."/>
            <person name="Clish C."/>
            <person name="Bullock K."/>
            <person name="Deik A."/>
            <person name="Scott J."/>
            <person name="Pierce K.A."/>
            <person name="Xavier R.J."/>
            <person name="Alm E.J."/>
        </authorList>
    </citation>
    <scope>NUCLEOTIDE SEQUENCE [LARGE SCALE GENOMIC DNA]</scope>
    <source>
        <strain evidence="10 27">BIOML-A16</strain>
        <strain evidence="9 26">BIOML-A58</strain>
        <strain evidence="8 29">BIOML-A62</strain>
        <strain evidence="11 28">BIOML-A7</strain>
    </source>
</reference>
<reference evidence="21 22" key="3">
    <citation type="submission" date="2018-08" db="EMBL/GenBank/DDBJ databases">
        <title>A genome reference for cultivated species of the human gut microbiota.</title>
        <authorList>
            <person name="Zou Y."/>
            <person name="Xue W."/>
            <person name="Luo G."/>
        </authorList>
    </citation>
    <scope>NUCLEOTIDE SEQUENCE [LARGE SCALE GENOMIC DNA]</scope>
    <source>
        <strain evidence="16 22">AF14-7</strain>
        <strain evidence="19 24">AF38-2</strain>
        <strain evidence="18 23">AF39-6AC</strain>
        <strain evidence="17 25">AF46-11NS</strain>
        <strain evidence="15 21">TF10-34</strain>
    </source>
</reference>
<evidence type="ECO:0000256" key="5">
    <source>
        <dbReference type="ARBA" id="ARBA00023237"/>
    </source>
</evidence>
<dbReference type="EMBL" id="QRYV01000054">
    <property type="protein sequence ID" value="RGV08692.1"/>
    <property type="molecule type" value="Genomic_DNA"/>
</dbReference>
<dbReference type="GO" id="GO:0009279">
    <property type="term" value="C:cell outer membrane"/>
    <property type="evidence" value="ECO:0007669"/>
    <property type="project" value="UniProtKB-SubCell"/>
</dbReference>
<dbReference type="EMBL" id="JAIWWW010000046">
    <property type="protein sequence ID" value="MCA4525647.1"/>
    <property type="molecule type" value="Genomic_DNA"/>
</dbReference>
<evidence type="ECO:0000256" key="2">
    <source>
        <dbReference type="ARBA" id="ARBA00006275"/>
    </source>
</evidence>
<evidence type="ECO:0000313" key="21">
    <source>
        <dbReference type="Proteomes" id="UP000261210"/>
    </source>
</evidence>
<dbReference type="SUPFAM" id="SSF48452">
    <property type="entry name" value="TPR-like"/>
    <property type="match status" value="1"/>
</dbReference>
<dbReference type="Pfam" id="PF14322">
    <property type="entry name" value="SusD-like_3"/>
    <property type="match status" value="1"/>
</dbReference>
<dbReference type="EMBL" id="QSQU01000039">
    <property type="protein sequence ID" value="RGK58153.1"/>
    <property type="molecule type" value="Genomic_DNA"/>
</dbReference>
<keyword evidence="4" id="KW-0472">Membrane</keyword>
<feature type="domain" description="SusD-like N-terminal" evidence="7">
    <location>
        <begin position="21"/>
        <end position="214"/>
    </location>
</feature>
<dbReference type="Proteomes" id="UP000261210">
    <property type="component" value="Unassembled WGS sequence"/>
</dbReference>
<dbReference type="RefSeq" id="WP_004315454.1">
    <property type="nucleotide sequence ID" value="NZ_AP031409.1"/>
</dbReference>
<evidence type="ECO:0000313" key="25">
    <source>
        <dbReference type="Proteomes" id="UP000285503"/>
    </source>
</evidence>
<reference evidence="20" key="1">
    <citation type="submission" date="2017-04" db="EMBL/GenBank/DDBJ databases">
        <title>Function of individual gut microbiota members based on whole genome sequencing of pure cultures obtained from chicken caecum.</title>
        <authorList>
            <person name="Medvecky M."/>
            <person name="Cejkova D."/>
            <person name="Polansky O."/>
            <person name="Karasova D."/>
            <person name="Kubasova T."/>
            <person name="Cizek A."/>
            <person name="Rychlik I."/>
        </authorList>
    </citation>
    <scope>NUCLEOTIDE SEQUENCE [LARGE SCALE GENOMIC DNA]</scope>
    <source>
        <strain evidence="20">An109</strain>
    </source>
</reference>
<keyword evidence="5" id="KW-0998">Cell outer membrane</keyword>
<dbReference type="InterPro" id="IPR012944">
    <property type="entry name" value="SusD_RagB_dom"/>
</dbReference>
<sequence length="514" mass="59364">MKRIIYILTGIVLLSLSSCSDFLEPKSQSEYVPKDANALQEMLIGSAYPKQDKSNFLLPFLSFLDDDIQFHKTDYEFSINSLKNIEAKQAVYTWQPDMFFIMERNGYPLQNIWEGYYNYILGANAALDYIGDVNGTEAEKNYVIAQSLGLRAFYYFMLVNHFGAPYNYNKQALGVPLKLDSNLLPEDQLLMTRNTVEEVYNQIVDDLNEAERLFLTLSKDKQYEPNYLVSLPMIQLLKSRVFLYMENWKDAAIYANKVIKDWSFALVDLNNLPSPTVAEPYYNFTSLKSSEVIWLYGSVSDLTVFNDESVEYEEEGYFGNTTTYYREAFIASDNLIESFEDGDLRKEKYIAKEFNKDDKVFYEDSYTTFGKYKLSATGEPSGSENFALSFRLGEAYLNLAEAAAHNNDESTALSALKTLLAKRYEPDKFVEPTGLTGDALKTFIKNERRKELCFEGQRWFDLRRYGMPQIIHRWGEQVYTLKQNDPSYTMPIPDAVLIKNKKLEQNPLAPKRES</sequence>
<dbReference type="EMBL" id="QRNE01000018">
    <property type="protein sequence ID" value="RHK28682.1"/>
    <property type="molecule type" value="Genomic_DNA"/>
</dbReference>
<dbReference type="Pfam" id="PF07980">
    <property type="entry name" value="SusD_RagB"/>
    <property type="match status" value="1"/>
</dbReference>
<evidence type="ECO:0000313" key="19">
    <source>
        <dbReference type="EMBL" id="RHL35941.1"/>
    </source>
</evidence>
<organism evidence="18 23">
    <name type="scientific">Bacteroides xylanisolvens</name>
    <dbReference type="NCBI Taxonomy" id="371601"/>
    <lineage>
        <taxon>Bacteria</taxon>
        <taxon>Pseudomonadati</taxon>
        <taxon>Bacteroidota</taxon>
        <taxon>Bacteroidia</taxon>
        <taxon>Bacteroidales</taxon>
        <taxon>Bacteroidaceae</taxon>
        <taxon>Bacteroides</taxon>
    </lineage>
</organism>
<evidence type="ECO:0000313" key="29">
    <source>
        <dbReference type="Proteomes" id="UP000487596"/>
    </source>
</evidence>
<reference evidence="14" key="2">
    <citation type="journal article" date="2018" name="BMC Genomics">
        <title>Whole genome sequencing and function prediction of 133 gut anaerobes isolated from chicken caecum in pure cultures.</title>
        <authorList>
            <person name="Medvecky M."/>
            <person name="Cejkova D."/>
            <person name="Polansky O."/>
            <person name="Karasova D."/>
            <person name="Kubasova T."/>
            <person name="Cizek A."/>
            <person name="Rychlik I."/>
        </authorList>
    </citation>
    <scope>NUCLEOTIDE SEQUENCE</scope>
    <source>
        <strain evidence="14">An109</strain>
    </source>
</reference>
<dbReference type="Proteomes" id="UP000285503">
    <property type="component" value="Unassembled WGS sequence"/>
</dbReference>
<evidence type="ECO:0000313" key="10">
    <source>
        <dbReference type="EMBL" id="KAB6338628.1"/>
    </source>
</evidence>
<dbReference type="EMBL" id="QROO01000020">
    <property type="protein sequence ID" value="RHL35941.1"/>
    <property type="molecule type" value="Genomic_DNA"/>
</dbReference>
<evidence type="ECO:0000313" key="15">
    <source>
        <dbReference type="EMBL" id="RGK58153.1"/>
    </source>
</evidence>
<dbReference type="Proteomes" id="UP000487596">
    <property type="component" value="Unassembled WGS sequence"/>
</dbReference>
<dbReference type="EMBL" id="JAIWYE010000037">
    <property type="protein sequence ID" value="MCA4705924.1"/>
    <property type="molecule type" value="Genomic_DNA"/>
</dbReference>
<dbReference type="AlphaFoldDB" id="A0A174GI66"/>
<proteinExistence type="inferred from homology"/>
<dbReference type="PROSITE" id="PS51257">
    <property type="entry name" value="PROKAR_LIPOPROTEIN"/>
    <property type="match status" value="1"/>
</dbReference>
<dbReference type="Proteomes" id="UP000284417">
    <property type="component" value="Unassembled WGS sequence"/>
</dbReference>
<evidence type="ECO:0000256" key="1">
    <source>
        <dbReference type="ARBA" id="ARBA00004442"/>
    </source>
</evidence>
<evidence type="ECO:0000313" key="8">
    <source>
        <dbReference type="EMBL" id="KAB6135516.1"/>
    </source>
</evidence>
<evidence type="ECO:0000259" key="7">
    <source>
        <dbReference type="Pfam" id="PF14322"/>
    </source>
</evidence>
<dbReference type="Proteomes" id="UP000283369">
    <property type="component" value="Unassembled WGS sequence"/>
</dbReference>
<evidence type="ECO:0000313" key="23">
    <source>
        <dbReference type="Proteomes" id="UP000284417"/>
    </source>
</evidence>
<dbReference type="Proteomes" id="UP001197958">
    <property type="component" value="Unassembled WGS sequence"/>
</dbReference>
<evidence type="ECO:0000313" key="24">
    <source>
        <dbReference type="Proteomes" id="UP000284495"/>
    </source>
</evidence>
<accession>A0A174GI66</accession>
<evidence type="ECO:0000313" key="20">
    <source>
        <dbReference type="Proteomes" id="UP000196036"/>
    </source>
</evidence>
<keyword evidence="3" id="KW-0732">Signal</keyword>
<dbReference type="EMBL" id="QROC01000026">
    <property type="protein sequence ID" value="RHK92557.1"/>
    <property type="molecule type" value="Genomic_DNA"/>
</dbReference>
<dbReference type="Proteomes" id="UP000471447">
    <property type="component" value="Unassembled WGS sequence"/>
</dbReference>
<dbReference type="Proteomes" id="UP001198461">
    <property type="component" value="Unassembled WGS sequence"/>
</dbReference>
<reference evidence="12" key="5">
    <citation type="submission" date="2023-08" db="EMBL/GenBank/DDBJ databases">
        <title>Mucin Metabolism Genes Underlie the Key Renovations of Bacteroides xylanisolvens Genomes in Captive Great Apes.</title>
        <authorList>
            <person name="Nishida A.H."/>
        </authorList>
    </citation>
    <scope>NUCLEOTIDE SEQUENCE</scope>
    <source>
        <strain evidence="13">P13.H9</strain>
        <strain evidence="12">P19.10B</strain>
    </source>
</reference>
<dbReference type="Gene3D" id="1.25.40.390">
    <property type="match status" value="1"/>
</dbReference>
<dbReference type="Proteomes" id="UP000284495">
    <property type="component" value="Unassembled WGS sequence"/>
</dbReference>
<evidence type="ECO:0000313" key="28">
    <source>
        <dbReference type="Proteomes" id="UP000471447"/>
    </source>
</evidence>
<evidence type="ECO:0000313" key="11">
    <source>
        <dbReference type="EMBL" id="KAB6418980.1"/>
    </source>
</evidence>
<dbReference type="EMBL" id="WDCG01000031">
    <property type="protein sequence ID" value="KAB6418980.1"/>
    <property type="molecule type" value="Genomic_DNA"/>
</dbReference>
<name>A0A174GI66_9BACE</name>
<dbReference type="Proteomes" id="UP000438288">
    <property type="component" value="Unassembled WGS sequence"/>
</dbReference>
<evidence type="ECO:0000256" key="3">
    <source>
        <dbReference type="ARBA" id="ARBA00022729"/>
    </source>
</evidence>
<dbReference type="EMBL" id="WDEH01000029">
    <property type="protein sequence ID" value="KAB6135516.1"/>
    <property type="molecule type" value="Genomic_DNA"/>
</dbReference>
<evidence type="ECO:0000313" key="26">
    <source>
        <dbReference type="Proteomes" id="UP000434604"/>
    </source>
</evidence>
<dbReference type="EMBL" id="WDED01000062">
    <property type="protein sequence ID" value="KAB6139710.1"/>
    <property type="molecule type" value="Genomic_DNA"/>
</dbReference>
<protein>
    <submittedName>
        <fullName evidence="18">RagB/SusD family nutrient uptake outer membrane protein</fullName>
    </submittedName>
</protein>
<feature type="domain" description="RagB/SusD" evidence="6">
    <location>
        <begin position="338"/>
        <end position="507"/>
    </location>
</feature>
<evidence type="ECO:0000313" key="16">
    <source>
        <dbReference type="EMBL" id="RGV08692.1"/>
    </source>
</evidence>
<dbReference type="EMBL" id="NFLW01000029">
    <property type="protein sequence ID" value="OUQ65884.1"/>
    <property type="molecule type" value="Genomic_DNA"/>
</dbReference>
<dbReference type="Proteomes" id="UP000196036">
    <property type="component" value="Unassembled WGS sequence"/>
</dbReference>
<evidence type="ECO:0000259" key="6">
    <source>
        <dbReference type="Pfam" id="PF07980"/>
    </source>
</evidence>
<comment type="subcellular location">
    <subcellularLocation>
        <location evidence="1">Cell outer membrane</location>
    </subcellularLocation>
</comment>